<comment type="caution">
    <text evidence="1">The sequence shown here is derived from an EMBL/GenBank/DDBJ whole genome shotgun (WGS) entry which is preliminary data.</text>
</comment>
<keyword evidence="2" id="KW-1185">Reference proteome</keyword>
<gene>
    <name evidence="1" type="ORF">RHMOL_Rhmol10G0073300</name>
</gene>
<accession>A0ACC0LZZ0</accession>
<dbReference type="EMBL" id="CM046397">
    <property type="protein sequence ID" value="KAI8534230.1"/>
    <property type="molecule type" value="Genomic_DNA"/>
</dbReference>
<evidence type="ECO:0000313" key="2">
    <source>
        <dbReference type="Proteomes" id="UP001062846"/>
    </source>
</evidence>
<name>A0ACC0LZZ0_RHOML</name>
<proteinExistence type="predicted"/>
<dbReference type="Proteomes" id="UP001062846">
    <property type="component" value="Chromosome 10"/>
</dbReference>
<sequence>MTRDNPHKLAPQLELQVYGPHATSPPPFPSPDTSSSNRIFGTHPPYQIIGETVNSSDCRVIYVARNPKDTLVSMWHFVNTLEMFKTFPWPLEDFVDNFCKGHIAFGPYYDHVLGYHKESMERPKKFFFITYEELKRDPKTHVNKLAEFLGYPFDNEEQVEEVVRSCSIETLRNHEVNKSTDSFSFFEFPHNSYFRKGQVGDHKNYLTKDMINRIDTITREKFQGSILNHEEE</sequence>
<protein>
    <submittedName>
        <fullName evidence="1">Uncharacterized protein</fullName>
    </submittedName>
</protein>
<organism evidence="1 2">
    <name type="scientific">Rhododendron molle</name>
    <name type="common">Chinese azalea</name>
    <name type="synonym">Azalea mollis</name>
    <dbReference type="NCBI Taxonomy" id="49168"/>
    <lineage>
        <taxon>Eukaryota</taxon>
        <taxon>Viridiplantae</taxon>
        <taxon>Streptophyta</taxon>
        <taxon>Embryophyta</taxon>
        <taxon>Tracheophyta</taxon>
        <taxon>Spermatophyta</taxon>
        <taxon>Magnoliopsida</taxon>
        <taxon>eudicotyledons</taxon>
        <taxon>Gunneridae</taxon>
        <taxon>Pentapetalae</taxon>
        <taxon>asterids</taxon>
        <taxon>Ericales</taxon>
        <taxon>Ericaceae</taxon>
        <taxon>Ericoideae</taxon>
        <taxon>Rhodoreae</taxon>
        <taxon>Rhododendron</taxon>
    </lineage>
</organism>
<evidence type="ECO:0000313" key="1">
    <source>
        <dbReference type="EMBL" id="KAI8534230.1"/>
    </source>
</evidence>
<reference evidence="1" key="1">
    <citation type="submission" date="2022-02" db="EMBL/GenBank/DDBJ databases">
        <title>Plant Genome Project.</title>
        <authorList>
            <person name="Zhang R.-G."/>
        </authorList>
    </citation>
    <scope>NUCLEOTIDE SEQUENCE</scope>
    <source>
        <strain evidence="1">AT1</strain>
    </source>
</reference>